<name>A0ABS7A7N1_9PROT</name>
<evidence type="ECO:0000256" key="1">
    <source>
        <dbReference type="ARBA" id="ARBA00022741"/>
    </source>
</evidence>
<accession>A0ABS7A7N1</accession>
<keyword evidence="3 4" id="KW-0342">GTP-binding</keyword>
<keyword evidence="9" id="KW-1185">Reference proteome</keyword>
<dbReference type="InterPro" id="IPR005337">
    <property type="entry name" value="RapZ-like"/>
</dbReference>
<dbReference type="InterPro" id="IPR053930">
    <property type="entry name" value="RapZ-like_N"/>
</dbReference>
<dbReference type="EMBL" id="JAHYBZ010000003">
    <property type="protein sequence ID" value="MBW6398292.1"/>
    <property type="molecule type" value="Genomic_DNA"/>
</dbReference>
<evidence type="ECO:0000256" key="5">
    <source>
        <dbReference type="SAM" id="MobiDB-lite"/>
    </source>
</evidence>
<evidence type="ECO:0000259" key="7">
    <source>
        <dbReference type="Pfam" id="PF22740"/>
    </source>
</evidence>
<feature type="domain" description="RapZ-like N-terminal" evidence="6">
    <location>
        <begin position="11"/>
        <end position="166"/>
    </location>
</feature>
<feature type="region of interest" description="Disordered" evidence="5">
    <location>
        <begin position="294"/>
        <end position="327"/>
    </location>
</feature>
<evidence type="ECO:0000259" key="6">
    <source>
        <dbReference type="Pfam" id="PF03668"/>
    </source>
</evidence>
<comment type="caution">
    <text evidence="8">The sequence shown here is derived from an EMBL/GenBank/DDBJ whole genome shotgun (WGS) entry which is preliminary data.</text>
</comment>
<feature type="domain" description="RapZ C-terminal" evidence="7">
    <location>
        <begin position="172"/>
        <end position="290"/>
    </location>
</feature>
<keyword evidence="2 4" id="KW-0067">ATP-binding</keyword>
<dbReference type="Pfam" id="PF03668">
    <property type="entry name" value="RapZ-like_N"/>
    <property type="match status" value="1"/>
</dbReference>
<dbReference type="Pfam" id="PF22740">
    <property type="entry name" value="PapZ_C"/>
    <property type="match status" value="1"/>
</dbReference>
<evidence type="ECO:0000313" key="8">
    <source>
        <dbReference type="EMBL" id="MBW6398292.1"/>
    </source>
</evidence>
<evidence type="ECO:0000313" key="9">
    <source>
        <dbReference type="Proteomes" id="UP001196565"/>
    </source>
</evidence>
<dbReference type="PANTHER" id="PTHR30448:SF0">
    <property type="entry name" value="RNASE ADAPTER PROTEIN RAPZ"/>
    <property type="match status" value="1"/>
</dbReference>
<feature type="binding site" evidence="4">
    <location>
        <begin position="62"/>
        <end position="65"/>
    </location>
    <ligand>
        <name>GTP</name>
        <dbReference type="ChEBI" id="CHEBI:37565"/>
    </ligand>
</feature>
<organism evidence="8 9">
    <name type="scientific">Roseomonas alba</name>
    <dbReference type="NCBI Taxonomy" id="2846776"/>
    <lineage>
        <taxon>Bacteria</taxon>
        <taxon>Pseudomonadati</taxon>
        <taxon>Pseudomonadota</taxon>
        <taxon>Alphaproteobacteria</taxon>
        <taxon>Acetobacterales</taxon>
        <taxon>Roseomonadaceae</taxon>
        <taxon>Roseomonas</taxon>
    </lineage>
</organism>
<dbReference type="SUPFAM" id="SSF52540">
    <property type="entry name" value="P-loop containing nucleoside triphosphate hydrolases"/>
    <property type="match status" value="1"/>
</dbReference>
<dbReference type="NCBIfam" id="NF003828">
    <property type="entry name" value="PRK05416.1"/>
    <property type="match status" value="1"/>
</dbReference>
<dbReference type="HAMAP" id="MF_00636">
    <property type="entry name" value="RapZ_like"/>
    <property type="match status" value="1"/>
</dbReference>
<evidence type="ECO:0000256" key="4">
    <source>
        <dbReference type="HAMAP-Rule" id="MF_00636"/>
    </source>
</evidence>
<dbReference type="InterPro" id="IPR053931">
    <property type="entry name" value="RapZ_C"/>
</dbReference>
<dbReference type="PANTHER" id="PTHR30448">
    <property type="entry name" value="RNASE ADAPTER PROTEIN RAPZ"/>
    <property type="match status" value="1"/>
</dbReference>
<gene>
    <name evidence="8" type="primary">rapZ</name>
    <name evidence="8" type="ORF">KPL78_10565</name>
</gene>
<keyword evidence="1 4" id="KW-0547">Nucleotide-binding</keyword>
<reference evidence="8 9" key="1">
    <citation type="submission" date="2021-07" db="EMBL/GenBank/DDBJ databases">
        <authorList>
            <person name="So Y."/>
        </authorList>
    </citation>
    <scope>NUCLEOTIDE SEQUENCE [LARGE SCALE GENOMIC DNA]</scope>
    <source>
        <strain evidence="8 9">HJA6</strain>
    </source>
</reference>
<feature type="compositionally biased region" description="Low complexity" evidence="5">
    <location>
        <begin position="294"/>
        <end position="305"/>
    </location>
</feature>
<dbReference type="Proteomes" id="UP001196565">
    <property type="component" value="Unassembled WGS sequence"/>
</dbReference>
<proteinExistence type="inferred from homology"/>
<feature type="binding site" evidence="4">
    <location>
        <begin position="17"/>
        <end position="24"/>
    </location>
    <ligand>
        <name>ATP</name>
        <dbReference type="ChEBI" id="CHEBI:30616"/>
    </ligand>
</feature>
<dbReference type="PIRSF" id="PIRSF005052">
    <property type="entry name" value="P-loopkin"/>
    <property type="match status" value="1"/>
</dbReference>
<protein>
    <submittedName>
        <fullName evidence="8">RNase adapter RapZ</fullName>
    </submittedName>
</protein>
<dbReference type="InterPro" id="IPR027417">
    <property type="entry name" value="P-loop_NTPase"/>
</dbReference>
<sequence length="327" mass="35368">MDGPPTPPRRQLVLVTGLSGAGKASILNVLEDLGYQAVDNPPLAVLGALVGDGDELLAAGVDSRTRDFEPEAALRLIEELRQRPDITITLVFAAAEPDILLRRFTETRRRHPLAPGGPLGHSVADGIAREEALMAPLRAAADMVVDTSDLPLPDLRRMIERRFGTEGGPGMGVSVVSFSYAKGLPREADLVFDLRFLRNPHYVEALRPMTGQDKPVADYIEADPDFLPFWRCMTDMLSPLLPRYAQEGKKYLTIALGCTGGKHRSVLAAERLAHHLHSGGWRVDLYHRELTAGATPGTPRGGIAAVSPTEPRLASRAAGREALTQAS</sequence>
<evidence type="ECO:0000256" key="2">
    <source>
        <dbReference type="ARBA" id="ARBA00022840"/>
    </source>
</evidence>
<evidence type="ECO:0000256" key="3">
    <source>
        <dbReference type="ARBA" id="ARBA00023134"/>
    </source>
</evidence>